<proteinExistence type="predicted"/>
<dbReference type="SUPFAM" id="SSF81301">
    <property type="entry name" value="Nucleotidyltransferase"/>
    <property type="match status" value="1"/>
</dbReference>
<comment type="caution">
    <text evidence="1">The sequence shown here is derived from an EMBL/GenBank/DDBJ whole genome shotgun (WGS) entry which is preliminary data.</text>
</comment>
<dbReference type="RefSeq" id="WP_171690969.1">
    <property type="nucleotide sequence ID" value="NZ_WHOC01000094.1"/>
</dbReference>
<dbReference type="Proteomes" id="UP000658690">
    <property type="component" value="Unassembled WGS sequence"/>
</dbReference>
<protein>
    <submittedName>
        <fullName evidence="1">Renal dipeptidase</fullName>
    </submittedName>
</protein>
<dbReference type="EMBL" id="WHOC01000094">
    <property type="protein sequence ID" value="NOU87846.1"/>
    <property type="molecule type" value="Genomic_DNA"/>
</dbReference>
<accession>A0ABX1Z6I5</accession>
<gene>
    <name evidence="1" type="ORF">GC102_19015</name>
</gene>
<name>A0ABX1Z6I5_9BACL</name>
<reference evidence="1 2" key="1">
    <citation type="submission" date="2019-10" db="EMBL/GenBank/DDBJ databases">
        <title>Description of Paenibacillus choica sp. nov.</title>
        <authorList>
            <person name="Carlier A."/>
            <person name="Qi S."/>
        </authorList>
    </citation>
    <scope>NUCLEOTIDE SEQUENCE [LARGE SCALE GENOMIC DNA]</scope>
    <source>
        <strain evidence="1 2">LMG 31460</strain>
    </source>
</reference>
<dbReference type="Pfam" id="PF14907">
    <property type="entry name" value="NTP_transf_5"/>
    <property type="match status" value="1"/>
</dbReference>
<dbReference type="Gene3D" id="3.30.460.40">
    <property type="match status" value="1"/>
</dbReference>
<sequence length="395" mass="46759">MNKELSLDATVLPKELNLILSFIKSESEGSLSSFDADAFTGINWNLFLELVRHHRVNPYIYKQIKKIEKTYIPDYVCEELRREYQQNTFQMLRLSAEMEQLCRLFADHKIEMLSLKGPALAVDLYGEISKRTCSDLDLLISIDNLDRAHDLLAALGYVKDDYFSTVMNDWKWRHHHVTYTHSQKKTKIEIHWKLNPGPSYEPTFTELWERRKKSSIASFPVYMLGNEDLFMFLASHGARHGWSRLRWLIDIDRITRHQINWEKQIACLKKFQMAHVGGQSLVLASNLLATPLTKEMNTLIEGKRPVHLAHAALFYMKQMIHLHREPLPEDVARYHKRHLFSLMSNQLKVLHILSFLHPYPMDVELLPLPKNLHFLYFPLRPFMWLWRKTRRHSWS</sequence>
<keyword evidence="2" id="KW-1185">Reference proteome</keyword>
<dbReference type="InterPro" id="IPR043519">
    <property type="entry name" value="NT_sf"/>
</dbReference>
<organism evidence="1 2">
    <name type="scientific">Paenibacillus germinis</name>
    <dbReference type="NCBI Taxonomy" id="2654979"/>
    <lineage>
        <taxon>Bacteria</taxon>
        <taxon>Bacillati</taxon>
        <taxon>Bacillota</taxon>
        <taxon>Bacilli</taxon>
        <taxon>Bacillales</taxon>
        <taxon>Paenibacillaceae</taxon>
        <taxon>Paenibacillus</taxon>
    </lineage>
</organism>
<dbReference type="InterPro" id="IPR039498">
    <property type="entry name" value="NTP_transf_5"/>
</dbReference>
<evidence type="ECO:0000313" key="1">
    <source>
        <dbReference type="EMBL" id="NOU87846.1"/>
    </source>
</evidence>
<evidence type="ECO:0000313" key="2">
    <source>
        <dbReference type="Proteomes" id="UP000658690"/>
    </source>
</evidence>